<dbReference type="Proteomes" id="UP001176883">
    <property type="component" value="Unassembled WGS sequence"/>
</dbReference>
<dbReference type="EMBL" id="JAUOEK010000101">
    <property type="protein sequence ID" value="MDO5969989.1"/>
    <property type="molecule type" value="Genomic_DNA"/>
</dbReference>
<accession>A0ABT8WA47</accession>
<gene>
    <name evidence="1" type="ORF">Q4Q35_09215</name>
</gene>
<organism evidence="1 2">
    <name type="scientific">Flavivirga aquimarina</name>
    <dbReference type="NCBI Taxonomy" id="2027862"/>
    <lineage>
        <taxon>Bacteria</taxon>
        <taxon>Pseudomonadati</taxon>
        <taxon>Bacteroidota</taxon>
        <taxon>Flavobacteriia</taxon>
        <taxon>Flavobacteriales</taxon>
        <taxon>Flavobacteriaceae</taxon>
        <taxon>Flavivirga</taxon>
    </lineage>
</organism>
<evidence type="ECO:0008006" key="3">
    <source>
        <dbReference type="Google" id="ProtNLM"/>
    </source>
</evidence>
<evidence type="ECO:0000313" key="1">
    <source>
        <dbReference type="EMBL" id="MDO5969989.1"/>
    </source>
</evidence>
<name>A0ABT8WA47_9FLAO</name>
<comment type="caution">
    <text evidence="1">The sequence shown here is derived from an EMBL/GenBank/DDBJ whole genome shotgun (WGS) entry which is preliminary data.</text>
</comment>
<protein>
    <recommendedName>
        <fullName evidence="3">Lipoprotein</fullName>
    </recommendedName>
</protein>
<keyword evidence="2" id="KW-1185">Reference proteome</keyword>
<dbReference type="PROSITE" id="PS51257">
    <property type="entry name" value="PROKAR_LIPOPROTEIN"/>
    <property type="match status" value="1"/>
</dbReference>
<proteinExistence type="predicted"/>
<reference evidence="1" key="1">
    <citation type="submission" date="2023-07" db="EMBL/GenBank/DDBJ databases">
        <title>Two novel species in the genus Flavivirga.</title>
        <authorList>
            <person name="Kwon K."/>
        </authorList>
    </citation>
    <scope>NUCLEOTIDE SEQUENCE</scope>
    <source>
        <strain evidence="1">KCTC 52353</strain>
    </source>
</reference>
<sequence>MKYLLALGTLLIILSCGKEKVIQLPEISHSKITEINDVSPAYLFYDETKPDSIELNRKNLISTTNWLVNVDKRLTLKQVIPHIKYLQDKKLNSSHKNKAAKNYFTCNDTSKKNLGFIEFTDVVYHQKEGLNVDSDLNHNNLLVFSLDSITIVTHDNKIFNAEKESVIITLRDSLTLSNKKDIFYCSFEKKLTFQDYITFKSELSDLNLKDVLIADDEFIFN</sequence>
<dbReference type="RefSeq" id="WP_303277682.1">
    <property type="nucleotide sequence ID" value="NZ_JAUOEK010000101.1"/>
</dbReference>
<evidence type="ECO:0000313" key="2">
    <source>
        <dbReference type="Proteomes" id="UP001176883"/>
    </source>
</evidence>